<sequence>MFEICFTRRYSMSHRLYSLKDSRCFVPHGHNEFVKVYLSRPENDALDGDTNMMAPFDTLKKTWHQWVDNHLDHSLHLSDKDPLIGFFRDNEPENLAHLLVTPGDPTTEALAACLFAKINAFLNDLGLGIVCRRLEIEETPTNTVIFHGDPDKALCTDSYPGPARPWWKRADMSINDLA</sequence>
<name>A0A501PGH7_9PROT</name>
<dbReference type="EMBL" id="VFIY01000015">
    <property type="protein sequence ID" value="TPD59178.1"/>
    <property type="molecule type" value="Genomic_DNA"/>
</dbReference>
<comment type="cofactor">
    <cofactor evidence="1">
        <name>Zn(2+)</name>
        <dbReference type="ChEBI" id="CHEBI:29105"/>
    </cofactor>
</comment>
<dbReference type="PANTHER" id="PTHR12589">
    <property type="entry name" value="PYRUVOYL TETRAHYDROBIOPTERIN SYNTHASE"/>
    <property type="match status" value="1"/>
</dbReference>
<dbReference type="OrthoDB" id="7171471at2"/>
<protein>
    <recommendedName>
        <fullName evidence="6">6-carboxy-5,6,7,8-tetrahydropterin synthase</fullName>
        <ecNumber evidence="5">4.1.2.50</ecNumber>
    </recommendedName>
    <alternativeName>
        <fullName evidence="10">Queuosine biosynthesis protein QueD</fullName>
    </alternativeName>
</protein>
<evidence type="ECO:0000313" key="12">
    <source>
        <dbReference type="EMBL" id="TPD59178.1"/>
    </source>
</evidence>
<dbReference type="EC" id="4.1.2.50" evidence="5"/>
<evidence type="ECO:0000256" key="9">
    <source>
        <dbReference type="ARBA" id="ARBA00023239"/>
    </source>
</evidence>
<evidence type="ECO:0000256" key="2">
    <source>
        <dbReference type="ARBA" id="ARBA00002285"/>
    </source>
</evidence>
<comment type="catalytic activity">
    <reaction evidence="11">
        <text>7,8-dihydroneopterin 3'-triphosphate + H2O = 6-carboxy-5,6,7,8-tetrahydropterin + triphosphate + acetaldehyde + 2 H(+)</text>
        <dbReference type="Rhea" id="RHEA:27966"/>
        <dbReference type="ChEBI" id="CHEBI:15343"/>
        <dbReference type="ChEBI" id="CHEBI:15377"/>
        <dbReference type="ChEBI" id="CHEBI:15378"/>
        <dbReference type="ChEBI" id="CHEBI:18036"/>
        <dbReference type="ChEBI" id="CHEBI:58462"/>
        <dbReference type="ChEBI" id="CHEBI:61032"/>
        <dbReference type="EC" id="4.1.2.50"/>
    </reaction>
</comment>
<dbReference type="PANTHER" id="PTHR12589:SF7">
    <property type="entry name" value="6-PYRUVOYL TETRAHYDROBIOPTERIN SYNTHASE"/>
    <property type="match status" value="1"/>
</dbReference>
<evidence type="ECO:0000313" key="13">
    <source>
        <dbReference type="Proteomes" id="UP000319148"/>
    </source>
</evidence>
<dbReference type="InterPro" id="IPR007115">
    <property type="entry name" value="6-PTP_synth/QueD"/>
</dbReference>
<comment type="caution">
    <text evidence="12">The sequence shown here is derived from an EMBL/GenBank/DDBJ whole genome shotgun (WGS) entry which is preliminary data.</text>
</comment>
<dbReference type="InterPro" id="IPR038418">
    <property type="entry name" value="6-PTP_synth/QueD_sf"/>
</dbReference>
<keyword evidence="8" id="KW-0862">Zinc</keyword>
<keyword evidence="13" id="KW-1185">Reference proteome</keyword>
<dbReference type="Proteomes" id="UP000319148">
    <property type="component" value="Unassembled WGS sequence"/>
</dbReference>
<dbReference type="SUPFAM" id="SSF55620">
    <property type="entry name" value="Tetrahydrobiopterin biosynthesis enzymes-like"/>
    <property type="match status" value="1"/>
</dbReference>
<comment type="pathway">
    <text evidence="3">Purine metabolism; 7-cyano-7-deazaguanine biosynthesis.</text>
</comment>
<evidence type="ECO:0000256" key="3">
    <source>
        <dbReference type="ARBA" id="ARBA00005061"/>
    </source>
</evidence>
<evidence type="ECO:0000256" key="1">
    <source>
        <dbReference type="ARBA" id="ARBA00001947"/>
    </source>
</evidence>
<evidence type="ECO:0000256" key="11">
    <source>
        <dbReference type="ARBA" id="ARBA00048807"/>
    </source>
</evidence>
<dbReference type="RefSeq" id="WP_139941397.1">
    <property type="nucleotide sequence ID" value="NZ_JBHSYP010000002.1"/>
</dbReference>
<keyword evidence="9" id="KW-0456">Lyase</keyword>
<evidence type="ECO:0000256" key="5">
    <source>
        <dbReference type="ARBA" id="ARBA00012982"/>
    </source>
</evidence>
<dbReference type="UniPathway" id="UPA00391"/>
<dbReference type="Pfam" id="PF01242">
    <property type="entry name" value="PTPS"/>
    <property type="match status" value="1"/>
</dbReference>
<comment type="function">
    <text evidence="2">Catalyzes the conversion of 7,8-dihydroneopterin triphosphate (H2NTP) to 6-carboxy-5,6,7,8-tetrahydropterin (CPH4) and acetaldehyde.</text>
</comment>
<comment type="similarity">
    <text evidence="4">Belongs to the PTPS family. QueD subfamily.</text>
</comment>
<dbReference type="AlphaFoldDB" id="A0A501PGH7"/>
<gene>
    <name evidence="12" type="ORF">FIV46_13195</name>
</gene>
<proteinExistence type="inferred from homology"/>
<evidence type="ECO:0000256" key="8">
    <source>
        <dbReference type="ARBA" id="ARBA00022833"/>
    </source>
</evidence>
<evidence type="ECO:0000256" key="6">
    <source>
        <dbReference type="ARBA" id="ARBA00018141"/>
    </source>
</evidence>
<dbReference type="GO" id="GO:0046872">
    <property type="term" value="F:metal ion binding"/>
    <property type="evidence" value="ECO:0007669"/>
    <property type="project" value="UniProtKB-KW"/>
</dbReference>
<evidence type="ECO:0000256" key="4">
    <source>
        <dbReference type="ARBA" id="ARBA00008900"/>
    </source>
</evidence>
<accession>A0A501PGH7</accession>
<evidence type="ECO:0000256" key="7">
    <source>
        <dbReference type="ARBA" id="ARBA00022723"/>
    </source>
</evidence>
<dbReference type="GO" id="GO:0070497">
    <property type="term" value="F:6-carboxytetrahydropterin synthase activity"/>
    <property type="evidence" value="ECO:0007669"/>
    <property type="project" value="UniProtKB-EC"/>
</dbReference>
<keyword evidence="7" id="KW-0479">Metal-binding</keyword>
<reference evidence="13" key="1">
    <citation type="submission" date="2019-06" db="EMBL/GenBank/DDBJ databases">
        <title>The complete genome of Emcibacter congregatus ZYLT.</title>
        <authorList>
            <person name="Zhao Z."/>
        </authorList>
    </citation>
    <scope>NUCLEOTIDE SEQUENCE [LARGE SCALE GENOMIC DNA]</scope>
    <source>
        <strain evidence="13">MCCC 1A06723</strain>
    </source>
</reference>
<evidence type="ECO:0000256" key="10">
    <source>
        <dbReference type="ARBA" id="ARBA00031449"/>
    </source>
</evidence>
<dbReference type="Gene3D" id="3.30.479.10">
    <property type="entry name" value="6-pyruvoyl tetrahydropterin synthase/QueD"/>
    <property type="match status" value="1"/>
</dbReference>
<organism evidence="12 13">
    <name type="scientific">Emcibacter nanhaiensis</name>
    <dbReference type="NCBI Taxonomy" id="1505037"/>
    <lineage>
        <taxon>Bacteria</taxon>
        <taxon>Pseudomonadati</taxon>
        <taxon>Pseudomonadota</taxon>
        <taxon>Alphaproteobacteria</taxon>
        <taxon>Emcibacterales</taxon>
        <taxon>Emcibacteraceae</taxon>
        <taxon>Emcibacter</taxon>
    </lineage>
</organism>